<dbReference type="Proteomes" id="UP000324222">
    <property type="component" value="Unassembled WGS sequence"/>
</dbReference>
<gene>
    <name evidence="2" type="ORF">E2C01_005316</name>
</gene>
<dbReference type="AlphaFoldDB" id="A0A5B7CYV0"/>
<feature type="region of interest" description="Disordered" evidence="1">
    <location>
        <begin position="36"/>
        <end position="79"/>
    </location>
</feature>
<feature type="compositionally biased region" description="Basic and acidic residues" evidence="1">
    <location>
        <begin position="36"/>
        <end position="61"/>
    </location>
</feature>
<comment type="caution">
    <text evidence="2">The sequence shown here is derived from an EMBL/GenBank/DDBJ whole genome shotgun (WGS) entry which is preliminary data.</text>
</comment>
<evidence type="ECO:0000313" key="3">
    <source>
        <dbReference type="Proteomes" id="UP000324222"/>
    </source>
</evidence>
<keyword evidence="3" id="KW-1185">Reference proteome</keyword>
<evidence type="ECO:0000313" key="2">
    <source>
        <dbReference type="EMBL" id="MPC12613.1"/>
    </source>
</evidence>
<organism evidence="2 3">
    <name type="scientific">Portunus trituberculatus</name>
    <name type="common">Swimming crab</name>
    <name type="synonym">Neptunus trituberculatus</name>
    <dbReference type="NCBI Taxonomy" id="210409"/>
    <lineage>
        <taxon>Eukaryota</taxon>
        <taxon>Metazoa</taxon>
        <taxon>Ecdysozoa</taxon>
        <taxon>Arthropoda</taxon>
        <taxon>Crustacea</taxon>
        <taxon>Multicrustacea</taxon>
        <taxon>Malacostraca</taxon>
        <taxon>Eumalacostraca</taxon>
        <taxon>Eucarida</taxon>
        <taxon>Decapoda</taxon>
        <taxon>Pleocyemata</taxon>
        <taxon>Brachyura</taxon>
        <taxon>Eubrachyura</taxon>
        <taxon>Portunoidea</taxon>
        <taxon>Portunidae</taxon>
        <taxon>Portuninae</taxon>
        <taxon>Portunus</taxon>
    </lineage>
</organism>
<proteinExistence type="predicted"/>
<feature type="compositionally biased region" description="Basic and acidic residues" evidence="1">
    <location>
        <begin position="68"/>
        <end position="79"/>
    </location>
</feature>
<accession>A0A5B7CYV0</accession>
<name>A0A5B7CYV0_PORTR</name>
<protein>
    <submittedName>
        <fullName evidence="2">Uncharacterized protein</fullName>
    </submittedName>
</protein>
<dbReference type="EMBL" id="VSRR010000226">
    <property type="protein sequence ID" value="MPC12613.1"/>
    <property type="molecule type" value="Genomic_DNA"/>
</dbReference>
<sequence length="79" mass="9005">MKMGSEYVKTFKSFHPKRNEVTSSVKGWDDRVVAIKGGGDERRGGERRRKGDVNMKKKEEKEEIYEEGEGRGQEGGGER</sequence>
<reference evidence="2 3" key="1">
    <citation type="submission" date="2019-05" db="EMBL/GenBank/DDBJ databases">
        <title>Another draft genome of Portunus trituberculatus and its Hox gene families provides insights of decapod evolution.</title>
        <authorList>
            <person name="Jeong J.-H."/>
            <person name="Song I."/>
            <person name="Kim S."/>
            <person name="Choi T."/>
            <person name="Kim D."/>
            <person name="Ryu S."/>
            <person name="Kim W."/>
        </authorList>
    </citation>
    <scope>NUCLEOTIDE SEQUENCE [LARGE SCALE GENOMIC DNA]</scope>
    <source>
        <tissue evidence="2">Muscle</tissue>
    </source>
</reference>
<evidence type="ECO:0000256" key="1">
    <source>
        <dbReference type="SAM" id="MobiDB-lite"/>
    </source>
</evidence>